<gene>
    <name evidence="3" type="primary">traI</name>
    <name evidence="3" type="ORF">ICEValE0601_046</name>
</gene>
<evidence type="ECO:0000313" key="3">
    <source>
        <dbReference type="EMBL" id="ALF34804.1"/>
    </source>
</evidence>
<feature type="domain" description="HD/PDEase" evidence="2">
    <location>
        <begin position="101"/>
        <end position="269"/>
    </location>
</feature>
<dbReference type="EMBL" id="KT072768">
    <property type="protein sequence ID" value="ALF34804.1"/>
    <property type="molecule type" value="Genomic_DNA"/>
</dbReference>
<dbReference type="SUPFAM" id="SSF109604">
    <property type="entry name" value="HD-domain/PDEase-like"/>
    <property type="match status" value="1"/>
</dbReference>
<dbReference type="Gene3D" id="1.10.3210.40">
    <property type="match status" value="1"/>
</dbReference>
<feature type="compositionally biased region" description="Low complexity" evidence="1">
    <location>
        <begin position="432"/>
        <end position="451"/>
    </location>
</feature>
<dbReference type="AlphaFoldDB" id="A0A0N9DY93"/>
<name>A0A0N9DY93_VIBAL</name>
<proteinExistence type="predicted"/>
<dbReference type="CDD" id="cd00077">
    <property type="entry name" value="HDc"/>
    <property type="match status" value="1"/>
</dbReference>
<feature type="region of interest" description="Disordered" evidence="1">
    <location>
        <begin position="411"/>
        <end position="489"/>
    </location>
</feature>
<accession>A0A0N9DY93</accession>
<dbReference type="SMART" id="SM00471">
    <property type="entry name" value="HDc"/>
    <property type="match status" value="1"/>
</dbReference>
<dbReference type="InterPro" id="IPR003607">
    <property type="entry name" value="HD/PDEase_dom"/>
</dbReference>
<organism evidence="3">
    <name type="scientific">Vibrio alginolyticus</name>
    <dbReference type="NCBI Taxonomy" id="663"/>
    <lineage>
        <taxon>Bacteria</taxon>
        <taxon>Pseudomonadati</taxon>
        <taxon>Pseudomonadota</taxon>
        <taxon>Gammaproteobacteria</taxon>
        <taxon>Vibrionales</taxon>
        <taxon>Vibrionaceae</taxon>
        <taxon>Vibrio</taxon>
    </lineage>
</organism>
<sequence length="726" mass="80777">MPFTKDDTTFAGVFMLSRFLKSQHQPESTESEIPRYPPFLKGLPAASPEDLQSTQDELISKLRQVLGFNQRDFQRLIQPCIDHLAAYVHLLPASEHHHHSGAGGLLRHSLEVAFWAAQAAEGIIFVASGTPVEKKEQEPRWRVAAALGGLFHDIGKPVSDLSITDEDGRYLWNPFLETLSQWTTNNSIERYFIRWRDGRCKRHEQFSILVLNRVMTPELLAWLTQPGPEILQAMLEAIGNTDPEHVLSKLVIEADQTSVQRDLKAQRISVDDNALGVPVERYLLDAMRRLLASSQWLVNQRDARVWIRKSNQSTNLYLVWKSAAKEIIELLAKDKIPGIPRDPDTLADILIERGLATKSASNERYESFAPEVLIKDGKPIWLPMLHISEADLLFSSNVPSGVTLFNKSEWEATQQTQAEQQSRSSEHSDLPEASSSIEHGNSSESPSTNSSDQDDELRLASDVNNPQANENAPGDGCEKPNNSYDGAISNNVNQHDAEALNLPESLAWLPEASSALVVVGEQILFRYPDAVRPWCAPRKLLAELSRLDWLELDPANPTRKARTITTKDGVQEQGLLLKVSISKGLTSLIDLPKQDAESAAAIQNEEALLRPSRTKTTNAQAKEPATRAERKQKPIVANANSSTDPKHAQRQQMVSFVKDLPILLTDGDYPDVDHSADGIRVTIQTLRQVANEHGIPAGQLLRGISASDECQFDEGETVLFTAHAER</sequence>
<feature type="compositionally biased region" description="Low complexity" evidence="1">
    <location>
        <begin position="411"/>
        <end position="421"/>
    </location>
</feature>
<feature type="compositionally biased region" description="Polar residues" evidence="1">
    <location>
        <begin position="480"/>
        <end position="489"/>
    </location>
</feature>
<dbReference type="Pfam" id="PF07514">
    <property type="entry name" value="TraI_2"/>
    <property type="match status" value="1"/>
</dbReference>
<evidence type="ECO:0000259" key="2">
    <source>
        <dbReference type="SMART" id="SM00471"/>
    </source>
</evidence>
<feature type="region of interest" description="Disordered" evidence="1">
    <location>
        <begin position="611"/>
        <end position="633"/>
    </location>
</feature>
<evidence type="ECO:0000256" key="1">
    <source>
        <dbReference type="SAM" id="MobiDB-lite"/>
    </source>
</evidence>
<protein>
    <submittedName>
        <fullName evidence="3">Conjugative transfer protein, TraI</fullName>
    </submittedName>
</protein>
<reference evidence="3" key="1">
    <citation type="journal article" date="2016" name="BMC Microbiol.">
        <title>Comparative genomic analysis of six new-found integrative conjugative elements (ICEs) in Vibrio alginolyticus.</title>
        <authorList>
            <person name="Luo P."/>
            <person name="He X."/>
            <person name="Wang Y."/>
            <person name="Liu Q."/>
            <person name="Hu C."/>
        </authorList>
    </citation>
    <scope>NUCLEOTIDE SEQUENCE</scope>
    <source>
        <strain evidence="3">E0601</strain>
    </source>
</reference>
<dbReference type="InterPro" id="IPR011119">
    <property type="entry name" value="Unchr_helicase_relaxase_TraI"/>
</dbReference>
<dbReference type="NCBIfam" id="NF041494">
    <property type="entry name" value="MobH"/>
    <property type="match status" value="1"/>
</dbReference>